<protein>
    <submittedName>
        <fullName evidence="1">Unnamed protein product</fullName>
    </submittedName>
</protein>
<evidence type="ECO:0000313" key="1">
    <source>
        <dbReference type="EMBL" id="GME92096.1"/>
    </source>
</evidence>
<comment type="caution">
    <text evidence="1">The sequence shown here is derived from an EMBL/GenBank/DDBJ whole genome shotgun (WGS) entry which is preliminary data.</text>
</comment>
<dbReference type="Proteomes" id="UP001165064">
    <property type="component" value="Unassembled WGS sequence"/>
</dbReference>
<sequence length="214" mass="24471">MSYKHRQKNSGSNQKFSQVQQPSQHPPQQLPSSINLKPTDVTISQSLESVFPEKVSLFNQLKTKERELDLMINKKLLDIQDYQQAVASGLTDDVKDSDILRIFIYNTSENQEWQLAENVDPAQTLPPSWTLRIEGRLLNETEPVDSPARKKFSSFLSGISVELKAKDGKDEELVINPVNNGTNARIIEWHENSQVSEAERQRQQFDARRKSLPI</sequence>
<keyword evidence="2" id="KW-1185">Reference proteome</keyword>
<accession>A0ACB5TPI6</accession>
<proteinExistence type="predicted"/>
<dbReference type="EMBL" id="BSXS01008298">
    <property type="protein sequence ID" value="GME92096.1"/>
    <property type="molecule type" value="Genomic_DNA"/>
</dbReference>
<name>A0ACB5TPI6_AMBMO</name>
<organism evidence="1 2">
    <name type="scientific">Ambrosiozyma monospora</name>
    <name type="common">Yeast</name>
    <name type="synonym">Endomycopsis monosporus</name>
    <dbReference type="NCBI Taxonomy" id="43982"/>
    <lineage>
        <taxon>Eukaryota</taxon>
        <taxon>Fungi</taxon>
        <taxon>Dikarya</taxon>
        <taxon>Ascomycota</taxon>
        <taxon>Saccharomycotina</taxon>
        <taxon>Pichiomycetes</taxon>
        <taxon>Pichiales</taxon>
        <taxon>Pichiaceae</taxon>
        <taxon>Ambrosiozyma</taxon>
    </lineage>
</organism>
<reference evidence="1" key="1">
    <citation type="submission" date="2023-04" db="EMBL/GenBank/DDBJ databases">
        <title>Ambrosiozyma monospora NBRC 10751.</title>
        <authorList>
            <person name="Ichikawa N."/>
            <person name="Sato H."/>
            <person name="Tonouchi N."/>
        </authorList>
    </citation>
    <scope>NUCLEOTIDE SEQUENCE</scope>
    <source>
        <strain evidence="1">NBRC 10751</strain>
    </source>
</reference>
<gene>
    <name evidence="1" type="ORF">Amon02_000903400</name>
</gene>
<evidence type="ECO:0000313" key="2">
    <source>
        <dbReference type="Proteomes" id="UP001165064"/>
    </source>
</evidence>